<feature type="domain" description="NADP-dependent oxidoreductase" evidence="2">
    <location>
        <begin position="17"/>
        <end position="311"/>
    </location>
</feature>
<dbReference type="Gene3D" id="3.20.20.100">
    <property type="entry name" value="NADP-dependent oxidoreductase domain"/>
    <property type="match status" value="1"/>
</dbReference>
<evidence type="ECO:0000313" key="3">
    <source>
        <dbReference type="EMBL" id="MYC96262.1"/>
    </source>
</evidence>
<keyword evidence="1" id="KW-0560">Oxidoreductase</keyword>
<name>A0A6B1DA60_9CHLR</name>
<dbReference type="AlphaFoldDB" id="A0A6B1DA60"/>
<dbReference type="GO" id="GO:0005829">
    <property type="term" value="C:cytosol"/>
    <property type="evidence" value="ECO:0007669"/>
    <property type="project" value="TreeGrafter"/>
</dbReference>
<sequence>MMEQRRFGDTDLVSSALGFGTWEMSTTEYGHIDVDEASAAVGAAIDNGITLFDTAEAYGPYHSEEILGRALGARRKEVVLVTKVGFKVDGTPARDSTRKWVLARTEGCLQRLNTDWIDLLLIHWPDHDTSFAETMGALEELKTAGKIRHYGVSNFTVEMMEECERHGHLAANQVGYHLFDRRMEAQVLPYCLEQGIGFMAYGTLGFGLLTGAFTPDTTFEEGDWRSAGDAFNLPLFKQEHFLKELRCTERLKTLAGRAGRSVAQLAIAWVLGHPALSVALVGIRNRSELEENAAAVDWKLTDEERAEIDRIFAEEGVPTYVDAPQAV</sequence>
<evidence type="ECO:0000256" key="1">
    <source>
        <dbReference type="ARBA" id="ARBA00023002"/>
    </source>
</evidence>
<dbReference type="InterPro" id="IPR036812">
    <property type="entry name" value="NAD(P)_OxRdtase_dom_sf"/>
</dbReference>
<proteinExistence type="predicted"/>
<reference evidence="3" key="1">
    <citation type="submission" date="2019-09" db="EMBL/GenBank/DDBJ databases">
        <title>Characterisation of the sponge microbiome using genome-centric metagenomics.</title>
        <authorList>
            <person name="Engelberts J.P."/>
            <person name="Robbins S.J."/>
            <person name="De Goeij J.M."/>
            <person name="Aranda M."/>
            <person name="Bell S.C."/>
            <person name="Webster N.S."/>
        </authorList>
    </citation>
    <scope>NUCLEOTIDE SEQUENCE</scope>
    <source>
        <strain evidence="3">SB0661_bin_32</strain>
    </source>
</reference>
<dbReference type="GO" id="GO:0016491">
    <property type="term" value="F:oxidoreductase activity"/>
    <property type="evidence" value="ECO:0007669"/>
    <property type="project" value="UniProtKB-KW"/>
</dbReference>
<dbReference type="InterPro" id="IPR023210">
    <property type="entry name" value="NADP_OxRdtase_dom"/>
</dbReference>
<dbReference type="InterPro" id="IPR020471">
    <property type="entry name" value="AKR"/>
</dbReference>
<gene>
    <name evidence="3" type="ORF">F4X14_14965</name>
</gene>
<organism evidence="3">
    <name type="scientific">Caldilineaceae bacterium SB0661_bin_32</name>
    <dbReference type="NCBI Taxonomy" id="2605255"/>
    <lineage>
        <taxon>Bacteria</taxon>
        <taxon>Bacillati</taxon>
        <taxon>Chloroflexota</taxon>
        <taxon>Caldilineae</taxon>
        <taxon>Caldilineales</taxon>
        <taxon>Caldilineaceae</taxon>
    </lineage>
</organism>
<dbReference type="SUPFAM" id="SSF51430">
    <property type="entry name" value="NAD(P)-linked oxidoreductase"/>
    <property type="match status" value="1"/>
</dbReference>
<protein>
    <submittedName>
        <fullName evidence="3">Aldo/keto reductase</fullName>
    </submittedName>
</protein>
<dbReference type="InterPro" id="IPR050523">
    <property type="entry name" value="AKR_Detox_Biosynth"/>
</dbReference>
<dbReference type="PANTHER" id="PTHR43364">
    <property type="entry name" value="NADH-SPECIFIC METHYLGLYOXAL REDUCTASE-RELATED"/>
    <property type="match status" value="1"/>
</dbReference>
<accession>A0A6B1DA60</accession>
<dbReference type="Pfam" id="PF00248">
    <property type="entry name" value="Aldo_ket_red"/>
    <property type="match status" value="1"/>
</dbReference>
<dbReference type="PANTHER" id="PTHR43364:SF4">
    <property type="entry name" value="NAD(P)-LINKED OXIDOREDUCTASE SUPERFAMILY PROTEIN"/>
    <property type="match status" value="1"/>
</dbReference>
<dbReference type="CDD" id="cd19084">
    <property type="entry name" value="AKR_AKR11B1-like"/>
    <property type="match status" value="1"/>
</dbReference>
<dbReference type="EMBL" id="VXMH01000076">
    <property type="protein sequence ID" value="MYC96262.1"/>
    <property type="molecule type" value="Genomic_DNA"/>
</dbReference>
<comment type="caution">
    <text evidence="3">The sequence shown here is derived from an EMBL/GenBank/DDBJ whole genome shotgun (WGS) entry which is preliminary data.</text>
</comment>
<evidence type="ECO:0000259" key="2">
    <source>
        <dbReference type="Pfam" id="PF00248"/>
    </source>
</evidence>
<dbReference type="PRINTS" id="PR00069">
    <property type="entry name" value="ALDKETRDTASE"/>
</dbReference>